<evidence type="ECO:0000313" key="1">
    <source>
        <dbReference type="EMBL" id="MPM82523.1"/>
    </source>
</evidence>
<comment type="caution">
    <text evidence="1">The sequence shown here is derived from an EMBL/GenBank/DDBJ whole genome shotgun (WGS) entry which is preliminary data.</text>
</comment>
<accession>A0A645D097</accession>
<gene>
    <name evidence="1" type="ORF">SDC9_129584</name>
</gene>
<reference evidence="1" key="1">
    <citation type="submission" date="2019-08" db="EMBL/GenBank/DDBJ databases">
        <authorList>
            <person name="Kucharzyk K."/>
            <person name="Murdoch R.W."/>
            <person name="Higgins S."/>
            <person name="Loffler F."/>
        </authorList>
    </citation>
    <scope>NUCLEOTIDE SEQUENCE</scope>
</reference>
<sequence length="310" mass="32832">MRVTHGHQWLCALSASSDLDVIQPRCAGRIFQFQIAQHLAQHRGHHQIAVGLGVGGHNGPGRPWRVRGSQQPAVGLLVVVPLGAHLEVVLVELPVLAGVVQPLLQPLALFVLADVQHELDDHRAGLAEHALEVVDLRIALGLLLGREPAVDHGHQHILVLAAVEEHDLARTRHLLVNAPQVVVGLLHVGGRLPAHGAHAQRRHATEDSAQRAVLAGCVHALQYDQQLEAPVGVEQVLQRVQLLGQGFDTGPVLGLAAAREGLGAGIEPGQLAASGLDGSGARLQGLPAFAQRGIAAGEDRLRHGRRPSLV</sequence>
<organism evidence="1">
    <name type="scientific">bioreactor metagenome</name>
    <dbReference type="NCBI Taxonomy" id="1076179"/>
    <lineage>
        <taxon>unclassified sequences</taxon>
        <taxon>metagenomes</taxon>
        <taxon>ecological metagenomes</taxon>
    </lineage>
</organism>
<name>A0A645D097_9ZZZZ</name>
<protein>
    <submittedName>
        <fullName evidence="1">Uncharacterized protein</fullName>
    </submittedName>
</protein>
<dbReference type="AlphaFoldDB" id="A0A645D097"/>
<dbReference type="EMBL" id="VSSQ01031583">
    <property type="protein sequence ID" value="MPM82523.1"/>
    <property type="molecule type" value="Genomic_DNA"/>
</dbReference>
<proteinExistence type="predicted"/>